<evidence type="ECO:0000313" key="1">
    <source>
        <dbReference type="EMBL" id="MDK2123492.1"/>
    </source>
</evidence>
<gene>
    <name evidence="1" type="ORF">PZA18_05455</name>
</gene>
<accession>A0ABT7DXX2</accession>
<comment type="caution">
    <text evidence="1">The sequence shown here is derived from an EMBL/GenBank/DDBJ whole genome shotgun (WGS) entry which is preliminary data.</text>
</comment>
<dbReference type="EMBL" id="JARRAF010000005">
    <property type="protein sequence ID" value="MDK2123492.1"/>
    <property type="molecule type" value="Genomic_DNA"/>
</dbReference>
<reference evidence="1" key="1">
    <citation type="submission" date="2023-03" db="EMBL/GenBank/DDBJ databases">
        <title>Chitinimonas shenzhenensis gen. nov., sp. nov., a novel member of family Burkholderiaceae isolated from activated sludge collected in Shen Zhen, China.</title>
        <authorList>
            <person name="Wang X."/>
        </authorList>
    </citation>
    <scope>NUCLEOTIDE SEQUENCE</scope>
    <source>
        <strain evidence="1">DQS-5</strain>
    </source>
</reference>
<organism evidence="1 2">
    <name type="scientific">Parachitinimonas caeni</name>
    <dbReference type="NCBI Taxonomy" id="3031301"/>
    <lineage>
        <taxon>Bacteria</taxon>
        <taxon>Pseudomonadati</taxon>
        <taxon>Pseudomonadota</taxon>
        <taxon>Betaproteobacteria</taxon>
        <taxon>Neisseriales</taxon>
        <taxon>Chitinibacteraceae</taxon>
        <taxon>Parachitinimonas</taxon>
    </lineage>
</organism>
<name>A0ABT7DXX2_9NEIS</name>
<keyword evidence="2" id="KW-1185">Reference proteome</keyword>
<dbReference type="InterPro" id="IPR011990">
    <property type="entry name" value="TPR-like_helical_dom_sf"/>
</dbReference>
<dbReference type="Gene3D" id="1.25.40.10">
    <property type="entry name" value="Tetratricopeptide repeat domain"/>
    <property type="match status" value="1"/>
</dbReference>
<dbReference type="RefSeq" id="WP_284099792.1">
    <property type="nucleotide sequence ID" value="NZ_JARRAF010000005.1"/>
</dbReference>
<proteinExistence type="predicted"/>
<dbReference type="SUPFAM" id="SSF48452">
    <property type="entry name" value="TPR-like"/>
    <property type="match status" value="1"/>
</dbReference>
<dbReference type="Proteomes" id="UP001172778">
    <property type="component" value="Unassembled WGS sequence"/>
</dbReference>
<sequence>MWLSAAPAGEPLAPDEIRLLTELGFVASGAGKLVEAAAIFNGLKAVRPDRSFVYIGLAVTLLNGGKAAEAAMLLEREGLQACPDDPEIRVFLGLALRLSRRAQESTKVLESVLTAECSPEIRALAQSLLTTPVVV</sequence>
<evidence type="ECO:0008006" key="3">
    <source>
        <dbReference type="Google" id="ProtNLM"/>
    </source>
</evidence>
<protein>
    <recommendedName>
        <fullName evidence="3">Tetratricopeptide repeat protein</fullName>
    </recommendedName>
</protein>
<evidence type="ECO:0000313" key="2">
    <source>
        <dbReference type="Proteomes" id="UP001172778"/>
    </source>
</evidence>